<evidence type="ECO:0000313" key="1">
    <source>
        <dbReference type="EMBL" id="SBV97316.1"/>
    </source>
</evidence>
<reference evidence="1" key="1">
    <citation type="submission" date="2016-04" db="EMBL/GenBank/DDBJ databases">
        <authorList>
            <person name="Evans L.H."/>
            <person name="Alamgir A."/>
            <person name="Owens N."/>
            <person name="Weber N.D."/>
            <person name="Virtaneva K."/>
            <person name="Barbian K."/>
            <person name="Babar A."/>
            <person name="Rosenke K."/>
        </authorList>
    </citation>
    <scope>NUCLEOTIDE SEQUENCE</scope>
    <source>
        <strain evidence="1">86-1</strain>
    </source>
</reference>
<dbReference type="AlphaFoldDB" id="A0A212JCZ7"/>
<dbReference type="RefSeq" id="WP_296940196.1">
    <property type="nucleotide sequence ID" value="NZ_LT599032.1"/>
</dbReference>
<dbReference type="SUPFAM" id="SSF55729">
    <property type="entry name" value="Acyl-CoA N-acyltransferases (Nat)"/>
    <property type="match status" value="1"/>
</dbReference>
<protein>
    <submittedName>
        <fullName evidence="1">Uncharacterized protein</fullName>
    </submittedName>
</protein>
<gene>
    <name evidence="1" type="ORF">KL86DYS1_11878</name>
</gene>
<dbReference type="Gene3D" id="3.40.630.30">
    <property type="match status" value="1"/>
</dbReference>
<dbReference type="EMBL" id="FLUM01000001">
    <property type="protein sequence ID" value="SBV97316.1"/>
    <property type="molecule type" value="Genomic_DNA"/>
</dbReference>
<dbReference type="InterPro" id="IPR016181">
    <property type="entry name" value="Acyl_CoA_acyltransferase"/>
</dbReference>
<proteinExistence type="predicted"/>
<organism evidence="1">
    <name type="scientific">uncultured Dysgonomonas sp</name>
    <dbReference type="NCBI Taxonomy" id="206096"/>
    <lineage>
        <taxon>Bacteria</taxon>
        <taxon>Pseudomonadati</taxon>
        <taxon>Bacteroidota</taxon>
        <taxon>Bacteroidia</taxon>
        <taxon>Bacteroidales</taxon>
        <taxon>Dysgonomonadaceae</taxon>
        <taxon>Dysgonomonas</taxon>
        <taxon>environmental samples</taxon>
    </lineage>
</organism>
<name>A0A212JCZ7_9BACT</name>
<accession>A0A212JCZ7</accession>
<sequence>MKIKLYSSEYKDAWDKFVRTSKNGTFLFYRDFIEYHADRFRDYSLMFYLNDVLVALMPGHMKDRIFYSHKGLTYGGLIMGDKTTAANVLSIFEYLTTTFRHQGIRKIIYKAIPHIYHIRPAEEDLYALFRYKATLTSCNISSTLLLADRTKFSDLRKRGVKKAQKNNLSVKKTTDYSGFWQILSRNLKDKYETEPVHSLAEINYLKSKFPRNIHLFTVGNTDSSIIGGCLVFETERVAHVQYVAATEEGKRLGATDLVIDHIINTAFAHKTYFDYGTSTENGGWHLNENLIHQKEGFGARGTVYNIYTIDLSI</sequence>